<protein>
    <submittedName>
        <fullName evidence="1">Uncharacterized protein</fullName>
    </submittedName>
</protein>
<gene>
    <name evidence="1" type="ORF">AVEN_162393_1</name>
</gene>
<accession>A0A4Y2GH23</accession>
<keyword evidence="2" id="KW-1185">Reference proteome</keyword>
<dbReference type="EMBL" id="BGPR01001398">
    <property type="protein sequence ID" value="GBM52900.1"/>
    <property type="molecule type" value="Genomic_DNA"/>
</dbReference>
<proteinExistence type="predicted"/>
<reference evidence="1 2" key="1">
    <citation type="journal article" date="2019" name="Sci. Rep.">
        <title>Orb-weaving spider Araneus ventricosus genome elucidates the spidroin gene catalogue.</title>
        <authorList>
            <person name="Kono N."/>
            <person name="Nakamura H."/>
            <person name="Ohtoshi R."/>
            <person name="Moran D.A.P."/>
            <person name="Shinohara A."/>
            <person name="Yoshida Y."/>
            <person name="Fujiwara M."/>
            <person name="Mori M."/>
            <person name="Tomita M."/>
            <person name="Arakawa K."/>
        </authorList>
    </citation>
    <scope>NUCLEOTIDE SEQUENCE [LARGE SCALE GENOMIC DNA]</scope>
</reference>
<dbReference type="Proteomes" id="UP000499080">
    <property type="component" value="Unassembled WGS sequence"/>
</dbReference>
<sequence>MPLQRHGQLVQQLELRKLWNARAVVQSVFQYKQLTRCGASAIEDLKISERAKLRMNAQVLPDHQVEEEITEVLTKS</sequence>
<name>A0A4Y2GH23_ARAVE</name>
<evidence type="ECO:0000313" key="1">
    <source>
        <dbReference type="EMBL" id="GBM52900.1"/>
    </source>
</evidence>
<evidence type="ECO:0000313" key="2">
    <source>
        <dbReference type="Proteomes" id="UP000499080"/>
    </source>
</evidence>
<organism evidence="1 2">
    <name type="scientific">Araneus ventricosus</name>
    <name type="common">Orbweaver spider</name>
    <name type="synonym">Epeira ventricosa</name>
    <dbReference type="NCBI Taxonomy" id="182803"/>
    <lineage>
        <taxon>Eukaryota</taxon>
        <taxon>Metazoa</taxon>
        <taxon>Ecdysozoa</taxon>
        <taxon>Arthropoda</taxon>
        <taxon>Chelicerata</taxon>
        <taxon>Arachnida</taxon>
        <taxon>Araneae</taxon>
        <taxon>Araneomorphae</taxon>
        <taxon>Entelegynae</taxon>
        <taxon>Araneoidea</taxon>
        <taxon>Araneidae</taxon>
        <taxon>Araneus</taxon>
    </lineage>
</organism>
<dbReference type="AlphaFoldDB" id="A0A4Y2GH23"/>
<comment type="caution">
    <text evidence="1">The sequence shown here is derived from an EMBL/GenBank/DDBJ whole genome shotgun (WGS) entry which is preliminary data.</text>
</comment>